<evidence type="ECO:0000313" key="4">
    <source>
        <dbReference type="EMBL" id="TIC69050.1"/>
    </source>
</evidence>
<accession>A0A4T0M4W1</accession>
<gene>
    <name evidence="4" type="ORF">E3Q02_00973</name>
    <name evidence="3" type="ORF">E3Q03_02478</name>
    <name evidence="2" type="ORF">E3Q17_01821</name>
</gene>
<feature type="region of interest" description="Disordered" evidence="1">
    <location>
        <begin position="1"/>
        <end position="20"/>
    </location>
</feature>
<evidence type="ECO:0000313" key="3">
    <source>
        <dbReference type="EMBL" id="TIC61956.1"/>
    </source>
</evidence>
<dbReference type="Proteomes" id="UP000307169">
    <property type="component" value="Unassembled WGS sequence"/>
</dbReference>
<proteinExistence type="predicted"/>
<dbReference type="EMBL" id="SPRH01000017">
    <property type="protein sequence ID" value="TIC01402.1"/>
    <property type="molecule type" value="Genomic_DNA"/>
</dbReference>
<evidence type="ECO:0000313" key="2">
    <source>
        <dbReference type="EMBL" id="TIC01402.1"/>
    </source>
</evidence>
<protein>
    <submittedName>
        <fullName evidence="2">Uncharacterized protein</fullName>
    </submittedName>
</protein>
<evidence type="ECO:0000313" key="6">
    <source>
        <dbReference type="Proteomes" id="UP000307169"/>
    </source>
</evidence>
<name>A0A4T0M4W1_9BASI</name>
<feature type="compositionally biased region" description="Polar residues" evidence="1">
    <location>
        <begin position="39"/>
        <end position="57"/>
    </location>
</feature>
<reference evidence="5 6" key="1">
    <citation type="submission" date="2019-03" db="EMBL/GenBank/DDBJ databases">
        <title>Sequencing 25 genomes of Wallemia mellicola.</title>
        <authorList>
            <person name="Gostincar C."/>
        </authorList>
    </citation>
    <scope>NUCLEOTIDE SEQUENCE [LARGE SCALE GENOMIC DNA]</scope>
    <source>
        <strain evidence="2 6">EXF-1262</strain>
        <strain evidence="4 7">EXF-1274</strain>
        <strain evidence="3 5">EXF-1277</strain>
    </source>
</reference>
<organism evidence="2 6">
    <name type="scientific">Wallemia mellicola</name>
    <dbReference type="NCBI Taxonomy" id="1708541"/>
    <lineage>
        <taxon>Eukaryota</taxon>
        <taxon>Fungi</taxon>
        <taxon>Dikarya</taxon>
        <taxon>Basidiomycota</taxon>
        <taxon>Wallemiomycotina</taxon>
        <taxon>Wallemiomycetes</taxon>
        <taxon>Wallemiales</taxon>
        <taxon>Wallemiaceae</taxon>
        <taxon>Wallemia</taxon>
    </lineage>
</organism>
<dbReference type="Proteomes" id="UP000305362">
    <property type="component" value="Unassembled WGS sequence"/>
</dbReference>
<sequence length="125" mass="14318">MTEDVMMISREEEEVEKQKDEEMAAILEEIRLNEECETNDNSVTKPSTSVEQASNHIMSKKEGKKSEYAQPTECLDETYQYDDFDPGDVFPQGIEDADNVNENENQEQTYEAQLKAAIEASLKEQ</sequence>
<evidence type="ECO:0000313" key="7">
    <source>
        <dbReference type="Proteomes" id="UP000309601"/>
    </source>
</evidence>
<dbReference type="EMBL" id="SPRV01000025">
    <property type="protein sequence ID" value="TIC61956.1"/>
    <property type="molecule type" value="Genomic_DNA"/>
</dbReference>
<evidence type="ECO:0000256" key="1">
    <source>
        <dbReference type="SAM" id="MobiDB-lite"/>
    </source>
</evidence>
<comment type="caution">
    <text evidence="2">The sequence shown here is derived from an EMBL/GenBank/DDBJ whole genome shotgun (WGS) entry which is preliminary data.</text>
</comment>
<dbReference type="EMBL" id="SPRW01000007">
    <property type="protein sequence ID" value="TIC69050.1"/>
    <property type="molecule type" value="Genomic_DNA"/>
</dbReference>
<evidence type="ECO:0000313" key="5">
    <source>
        <dbReference type="Proteomes" id="UP000305362"/>
    </source>
</evidence>
<feature type="region of interest" description="Disordered" evidence="1">
    <location>
        <begin position="36"/>
        <end position="69"/>
    </location>
</feature>
<dbReference type="AlphaFoldDB" id="A0A4T0M4W1"/>
<dbReference type="Proteomes" id="UP000309601">
    <property type="component" value="Unassembled WGS sequence"/>
</dbReference>